<comment type="subcellular location">
    <subcellularLocation>
        <location evidence="1">Membrane</location>
        <topology evidence="1">Single-pass membrane protein</topology>
    </subcellularLocation>
</comment>
<dbReference type="GO" id="GO:0031849">
    <property type="term" value="F:olfactory receptor binding"/>
    <property type="evidence" value="ECO:0000318"/>
    <property type="project" value="GO_Central"/>
</dbReference>
<dbReference type="OrthoDB" id="8121437at2759"/>
<keyword evidence="10" id="KW-1185">Reference proteome</keyword>
<dbReference type="GO" id="GO:0006612">
    <property type="term" value="P:protein targeting to membrane"/>
    <property type="evidence" value="ECO:0000318"/>
    <property type="project" value="GO_Central"/>
</dbReference>
<dbReference type="Proteomes" id="UP000186698">
    <property type="component" value="Chromosome 5L"/>
</dbReference>
<feature type="transmembrane region" description="Helical" evidence="8">
    <location>
        <begin position="197"/>
        <end position="220"/>
    </location>
</feature>
<evidence type="ECO:0000256" key="5">
    <source>
        <dbReference type="ARBA" id="ARBA00022833"/>
    </source>
</evidence>
<keyword evidence="11 12" id="KW-0675">Receptor</keyword>
<dbReference type="RefSeq" id="XP_041419192.1">
    <property type="nucleotide sequence ID" value="XM_041563258.1"/>
</dbReference>
<evidence type="ECO:0000313" key="10">
    <source>
        <dbReference type="Proteomes" id="UP000186698"/>
    </source>
</evidence>
<dbReference type="Xenbase" id="XB-GENE-22168005">
    <property type="gene designation" value="rtp3a.3.L"/>
</dbReference>
<name>A0A1L8GA82_XENLA</name>
<keyword evidence="5" id="KW-0862">Zinc</keyword>
<evidence type="ECO:0000313" key="12">
    <source>
        <dbReference type="RefSeq" id="XP_041419192.1"/>
    </source>
</evidence>
<dbReference type="STRING" id="8355.A0A1L8GA82"/>
<keyword evidence="2 8" id="KW-0812">Transmembrane</keyword>
<dbReference type="CTD" id="108716967"/>
<evidence type="ECO:0000313" key="11">
    <source>
        <dbReference type="RefSeq" id="XP_018119080.1"/>
    </source>
</evidence>
<dbReference type="RefSeq" id="XP_018119080.1">
    <property type="nucleotide sequence ID" value="XM_018263591.2"/>
</dbReference>
<dbReference type="GO" id="GO:0008270">
    <property type="term" value="F:zinc ion binding"/>
    <property type="evidence" value="ECO:0007669"/>
    <property type="project" value="UniProtKB-KW"/>
</dbReference>
<gene>
    <name evidence="11 12 13 14" type="primary">rtp3a.3.L</name>
</gene>
<dbReference type="KEGG" id="xla:108716967"/>
<evidence type="ECO:0000313" key="13">
    <source>
        <dbReference type="RefSeq" id="XP_041419193.1"/>
    </source>
</evidence>
<proteinExistence type="predicted"/>
<dbReference type="GO" id="GO:0001580">
    <property type="term" value="P:detection of chemical stimulus involved in sensory perception of bitter taste"/>
    <property type="evidence" value="ECO:0000318"/>
    <property type="project" value="GO_Central"/>
</dbReference>
<organism evidence="10 12">
    <name type="scientific">Xenopus laevis</name>
    <name type="common">African clawed frog</name>
    <dbReference type="NCBI Taxonomy" id="8355"/>
    <lineage>
        <taxon>Eukaryota</taxon>
        <taxon>Metazoa</taxon>
        <taxon>Chordata</taxon>
        <taxon>Craniata</taxon>
        <taxon>Vertebrata</taxon>
        <taxon>Euteleostomi</taxon>
        <taxon>Amphibia</taxon>
        <taxon>Batrachia</taxon>
        <taxon>Anura</taxon>
        <taxon>Pipoidea</taxon>
        <taxon>Pipidae</taxon>
        <taxon>Xenopodinae</taxon>
        <taxon>Xenopus</taxon>
        <taxon>Xenopus</taxon>
    </lineage>
</organism>
<keyword evidence="4" id="KW-0863">Zinc-finger</keyword>
<evidence type="ECO:0000256" key="1">
    <source>
        <dbReference type="ARBA" id="ARBA00004167"/>
    </source>
</evidence>
<dbReference type="InterPro" id="IPR027377">
    <property type="entry name" value="ZAR1/RTP1-5-like_Znf-3CxxC"/>
</dbReference>
<dbReference type="SMART" id="SM01328">
    <property type="entry name" value="zf-3CxxC"/>
    <property type="match status" value="1"/>
</dbReference>
<dbReference type="PANTHER" id="PTHR14402:SF21">
    <property type="entry name" value="RECEPTOR (CHEMOSENSORY) TRANSPORTER PROTEIN 3 GENE A GENE 3 [PROVISIONAL]"/>
    <property type="match status" value="1"/>
</dbReference>
<protein>
    <submittedName>
        <fullName evidence="11 12">Receptor-transporting protein 3</fullName>
    </submittedName>
</protein>
<dbReference type="Bgee" id="108716967">
    <property type="expression patterns" value="Expressed in heart and 11 other cell types or tissues"/>
</dbReference>
<dbReference type="PANTHER" id="PTHR14402">
    <property type="entry name" value="RECEPTOR TRANSPORTING PROTEIN"/>
    <property type="match status" value="1"/>
</dbReference>
<sequence length="229" mass="26316">MLRLAMGNDRWWSDEFDNEIEELDTTDVWTLNVIEHSLPNGGLKYEQTTFGSFVCSNCRYHWSSFVTHLRFFIKLDRARKRGIVNMRISRQSCKKCNLATMEKPHISHANLKIMIKNLVLKINRKFYEQEDYGRRSRSINYYSDQNGPHDKDHCEICQEDAHQEKKDEQGSFYLREDWEQGTSLHEKKTSEQGGSTALAVGVAAGVVVGIGALALACMAFSKPKDSSKK</sequence>
<evidence type="ECO:0000259" key="9">
    <source>
        <dbReference type="SMART" id="SM01328"/>
    </source>
</evidence>
<dbReference type="AGR" id="Xenbase:XB-GENE-22168005"/>
<keyword evidence="3" id="KW-0479">Metal-binding</keyword>
<dbReference type="RefSeq" id="XP_041419193.1">
    <property type="nucleotide sequence ID" value="XM_041563259.1"/>
</dbReference>
<evidence type="ECO:0000256" key="4">
    <source>
        <dbReference type="ARBA" id="ARBA00022771"/>
    </source>
</evidence>
<dbReference type="GO" id="GO:0051205">
    <property type="term" value="P:protein insertion into membrane"/>
    <property type="evidence" value="ECO:0000318"/>
    <property type="project" value="GO_Central"/>
</dbReference>
<dbReference type="OMA" id="PHISHAN"/>
<dbReference type="InterPro" id="IPR026096">
    <property type="entry name" value="R-trans_p"/>
</dbReference>
<dbReference type="PaxDb" id="8355-A0A1L8GA82"/>
<feature type="domain" description="3CxxC-type" evidence="9">
    <location>
        <begin position="48"/>
        <end position="160"/>
    </location>
</feature>
<dbReference type="Pfam" id="PF13695">
    <property type="entry name" value="Zn_ribbon_3CxxC"/>
    <property type="match status" value="1"/>
</dbReference>
<evidence type="ECO:0000256" key="8">
    <source>
        <dbReference type="SAM" id="Phobius"/>
    </source>
</evidence>
<dbReference type="GeneID" id="108716967"/>
<evidence type="ECO:0000256" key="7">
    <source>
        <dbReference type="ARBA" id="ARBA00023136"/>
    </source>
</evidence>
<evidence type="ECO:0000256" key="3">
    <source>
        <dbReference type="ARBA" id="ARBA00022723"/>
    </source>
</evidence>
<dbReference type="GO" id="GO:0016020">
    <property type="term" value="C:membrane"/>
    <property type="evidence" value="ECO:0007669"/>
    <property type="project" value="UniProtKB-SubCell"/>
</dbReference>
<evidence type="ECO:0000256" key="6">
    <source>
        <dbReference type="ARBA" id="ARBA00022989"/>
    </source>
</evidence>
<evidence type="ECO:0000313" key="14">
    <source>
        <dbReference type="Xenbase" id="XB-GENE-22168005"/>
    </source>
</evidence>
<keyword evidence="6 8" id="KW-1133">Transmembrane helix</keyword>
<accession>A0A1L8GA82</accession>
<keyword evidence="7 8" id="KW-0472">Membrane</keyword>
<dbReference type="AlphaFoldDB" id="A0A1L8GA82"/>
<evidence type="ECO:0000256" key="2">
    <source>
        <dbReference type="ARBA" id="ARBA00022692"/>
    </source>
</evidence>
<reference evidence="11 12" key="1">
    <citation type="submission" date="2025-04" db="UniProtKB">
        <authorList>
            <consortium name="RefSeq"/>
        </authorList>
    </citation>
    <scope>IDENTIFICATION</scope>
    <source>
        <strain evidence="11 12">J_2021</strain>
        <tissue evidence="11 12">Erythrocytes</tissue>
    </source>
</reference>